<feature type="non-terminal residue" evidence="1">
    <location>
        <position position="1"/>
    </location>
</feature>
<dbReference type="AlphaFoldDB" id="A0A3S1H0U4"/>
<name>A0A3S1H0U4_ELYCH</name>
<comment type="caution">
    <text evidence="1">The sequence shown here is derived from an EMBL/GenBank/DDBJ whole genome shotgun (WGS) entry which is preliminary data.</text>
</comment>
<accession>A0A3S1H0U4</accession>
<organism evidence="1 2">
    <name type="scientific">Elysia chlorotica</name>
    <name type="common">Eastern emerald elysia</name>
    <name type="synonym">Sea slug</name>
    <dbReference type="NCBI Taxonomy" id="188477"/>
    <lineage>
        <taxon>Eukaryota</taxon>
        <taxon>Metazoa</taxon>
        <taxon>Spiralia</taxon>
        <taxon>Lophotrochozoa</taxon>
        <taxon>Mollusca</taxon>
        <taxon>Gastropoda</taxon>
        <taxon>Heterobranchia</taxon>
        <taxon>Euthyneura</taxon>
        <taxon>Panpulmonata</taxon>
        <taxon>Sacoglossa</taxon>
        <taxon>Placobranchoidea</taxon>
        <taxon>Plakobranchidae</taxon>
        <taxon>Elysia</taxon>
    </lineage>
</organism>
<dbReference type="EMBL" id="RQTK01001528">
    <property type="protein sequence ID" value="RUS69955.1"/>
    <property type="molecule type" value="Genomic_DNA"/>
</dbReference>
<proteinExistence type="predicted"/>
<evidence type="ECO:0000313" key="2">
    <source>
        <dbReference type="Proteomes" id="UP000271974"/>
    </source>
</evidence>
<keyword evidence="2" id="KW-1185">Reference proteome</keyword>
<dbReference type="Proteomes" id="UP000271974">
    <property type="component" value="Unassembled WGS sequence"/>
</dbReference>
<evidence type="ECO:0000313" key="1">
    <source>
        <dbReference type="EMBL" id="RUS69955.1"/>
    </source>
</evidence>
<gene>
    <name evidence="1" type="ORF">EGW08_022282</name>
</gene>
<reference evidence="1 2" key="1">
    <citation type="submission" date="2019-01" db="EMBL/GenBank/DDBJ databases">
        <title>A draft genome assembly of the solar-powered sea slug Elysia chlorotica.</title>
        <authorList>
            <person name="Cai H."/>
            <person name="Li Q."/>
            <person name="Fang X."/>
            <person name="Li J."/>
            <person name="Curtis N.E."/>
            <person name="Altenburger A."/>
            <person name="Shibata T."/>
            <person name="Feng M."/>
            <person name="Maeda T."/>
            <person name="Schwartz J.A."/>
            <person name="Shigenobu S."/>
            <person name="Lundholm N."/>
            <person name="Nishiyama T."/>
            <person name="Yang H."/>
            <person name="Hasebe M."/>
            <person name="Li S."/>
            <person name="Pierce S.K."/>
            <person name="Wang J."/>
        </authorList>
    </citation>
    <scope>NUCLEOTIDE SEQUENCE [LARGE SCALE GENOMIC DNA]</scope>
    <source>
        <strain evidence="1">EC2010</strain>
        <tissue evidence="1">Whole organism of an adult</tissue>
    </source>
</reference>
<feature type="non-terminal residue" evidence="1">
    <location>
        <position position="156"/>
    </location>
</feature>
<protein>
    <submittedName>
        <fullName evidence="1">Uncharacterized protein</fullName>
    </submittedName>
</protein>
<sequence length="156" mass="16946">NSLPLAQVYRLVVLQGRLPRLVGREDGLVPQHPPGLLAAEVDAGVDVLHRVGLHGQVHLVHGRQTLGQNFGHSDSAMDQGVGQPALGQSEPARLQVRPHEVERVLDRRVVRHVERLGRELRVFPHGPIGADERPGRVACVGLLEHGHPVADLQSGK</sequence>